<feature type="compositionally biased region" description="Basic residues" evidence="3">
    <location>
        <begin position="826"/>
        <end position="836"/>
    </location>
</feature>
<feature type="region of interest" description="Disordered" evidence="3">
    <location>
        <begin position="797"/>
        <end position="842"/>
    </location>
</feature>
<dbReference type="Pfam" id="PF13855">
    <property type="entry name" value="LRR_8"/>
    <property type="match status" value="2"/>
</dbReference>
<dbReference type="InterPro" id="IPR001611">
    <property type="entry name" value="Leu-rich_rpt"/>
</dbReference>
<sequence length="878" mass="95670">MFDLCLFQGHRQTHHILWPAALLIITLQYTQAQCPWEHSPSLQASCVCALNLARDLSVQCDQVDFPLLMLALNSSMQNTGLDLLYVNNSTITTLTNNMFANLRIHNLQISGCKIRRIEDDAFRGQGPYLKNLNLQDNELAKVPVKALRVLANLSLLDISKNRITNIENESFSNLRKLTTLKVSDNNITLATRALSGLESSIKNLNLKGTKQKTVPDCIRGLRSLAFLDLSQNGIRELPGPDGSQTFEGLDSLTALNLERNLIVNLREDAFEGIKTTLSSLSLLNNLLPEYPTAAIGSLSDLRVLDIGFNLLNKLPEDAFLKNPSVTLLALDGNPLPTVPEAAFTHLNQTLRGLSLGGRFLNCDCRLRWIIEWIRNGELQVTSRERNPQFCGVPTHFRERGFYSFEPNELVCEPESTTTSDKPVTASVGGNDWKSLTSSTTTTKTAPTTTTTKTAPTTTTTKTAPTSTSSRMTTTLSSTSSSTSTTSNTVSSNIESITKVASTQASTSSTARPSRVPSVRPAAPTWRHAPQQRPPLIMSFPQQKPNVDDSNEVIVKNAYRQDNAVIIQWDSDVANILGFRVVYRLFGDKSFKQGPPLEASEREFKIKNVPSQECIVVCVISLEEVHVSPETVPYSQCREVRTVSAAASNMDKITIAASAAICGTIVVAVLIFAAASRRRSRTIHRLHQQAPEKMPNPCCGGLTGTPSPSGPLSSLATLGAFGKQREWDQVSAYSARSIPRARTYAEPLPADPLPGRPGRTRSLADGQSQHSYSQSGRYGVPGYPGSLLGSRADLRHSRQSLGAASERASRLSLSGAAGGATGGTQGSRRRPRSRSRPASRYSVGSLGMGYCDTSDNWTDHDMDIYMARNPTTRGGLVPL</sequence>
<dbReference type="SMART" id="SM00369">
    <property type="entry name" value="LRR_TYP"/>
    <property type="match status" value="7"/>
</dbReference>
<keyword evidence="4" id="KW-1133">Transmembrane helix</keyword>
<keyword evidence="7" id="KW-1185">Reference proteome</keyword>
<feature type="transmembrane region" description="Helical" evidence="4">
    <location>
        <begin position="652"/>
        <end position="674"/>
    </location>
</feature>
<comment type="caution">
    <text evidence="6">The sequence shown here is derived from an EMBL/GenBank/DDBJ whole genome shotgun (WGS) entry which is preliminary data.</text>
</comment>
<keyword evidence="4" id="KW-0812">Transmembrane</keyword>
<keyword evidence="6" id="KW-0645">Protease</keyword>
<evidence type="ECO:0000256" key="3">
    <source>
        <dbReference type="SAM" id="MobiDB-lite"/>
    </source>
</evidence>
<evidence type="ECO:0000313" key="7">
    <source>
        <dbReference type="Proteomes" id="UP000037510"/>
    </source>
</evidence>
<dbReference type="EMBL" id="JTDY01001995">
    <property type="protein sequence ID" value="KOB72372.1"/>
    <property type="molecule type" value="Genomic_DNA"/>
</dbReference>
<dbReference type="InterPro" id="IPR003591">
    <property type="entry name" value="Leu-rich_rpt_typical-subtyp"/>
</dbReference>
<feature type="compositionally biased region" description="Gly residues" evidence="3">
    <location>
        <begin position="815"/>
        <end position="824"/>
    </location>
</feature>
<dbReference type="STRING" id="104452.A0A0L7LA80"/>
<protein>
    <submittedName>
        <fullName evidence="6">Carboxypeptidase N subunit 2</fullName>
    </submittedName>
</protein>
<dbReference type="Proteomes" id="UP000037510">
    <property type="component" value="Unassembled WGS sequence"/>
</dbReference>
<evidence type="ECO:0000256" key="1">
    <source>
        <dbReference type="ARBA" id="ARBA00022614"/>
    </source>
</evidence>
<keyword evidence="1" id="KW-0433">Leucine-rich repeat</keyword>
<organism evidence="6 7">
    <name type="scientific">Operophtera brumata</name>
    <name type="common">Winter moth</name>
    <name type="synonym">Phalaena brumata</name>
    <dbReference type="NCBI Taxonomy" id="104452"/>
    <lineage>
        <taxon>Eukaryota</taxon>
        <taxon>Metazoa</taxon>
        <taxon>Ecdysozoa</taxon>
        <taxon>Arthropoda</taxon>
        <taxon>Hexapoda</taxon>
        <taxon>Insecta</taxon>
        <taxon>Pterygota</taxon>
        <taxon>Neoptera</taxon>
        <taxon>Endopterygota</taxon>
        <taxon>Lepidoptera</taxon>
        <taxon>Glossata</taxon>
        <taxon>Ditrysia</taxon>
        <taxon>Geometroidea</taxon>
        <taxon>Geometridae</taxon>
        <taxon>Larentiinae</taxon>
        <taxon>Operophtera</taxon>
    </lineage>
</organism>
<evidence type="ECO:0000313" key="6">
    <source>
        <dbReference type="EMBL" id="KOB72372.1"/>
    </source>
</evidence>
<dbReference type="PROSITE" id="PS51450">
    <property type="entry name" value="LRR"/>
    <property type="match status" value="3"/>
</dbReference>
<accession>A0A0L7LA80</accession>
<name>A0A0L7LA80_OPEBR</name>
<evidence type="ECO:0000256" key="4">
    <source>
        <dbReference type="SAM" id="Phobius"/>
    </source>
</evidence>
<dbReference type="Gene3D" id="3.80.10.10">
    <property type="entry name" value="Ribonuclease Inhibitor"/>
    <property type="match status" value="2"/>
</dbReference>
<gene>
    <name evidence="6" type="ORF">OBRU01_12361</name>
</gene>
<dbReference type="AlphaFoldDB" id="A0A0L7LA80"/>
<feature type="chain" id="PRO_5005573302" evidence="5">
    <location>
        <begin position="33"/>
        <end position="878"/>
    </location>
</feature>
<feature type="region of interest" description="Disordered" evidence="3">
    <location>
        <begin position="413"/>
        <end position="528"/>
    </location>
</feature>
<feature type="region of interest" description="Disordered" evidence="3">
    <location>
        <begin position="686"/>
        <end position="714"/>
    </location>
</feature>
<feature type="compositionally biased region" description="Low complexity" evidence="3">
    <location>
        <begin position="436"/>
        <end position="491"/>
    </location>
</feature>
<keyword evidence="4" id="KW-0472">Membrane</keyword>
<keyword evidence="2" id="KW-0677">Repeat</keyword>
<feature type="region of interest" description="Disordered" evidence="3">
    <location>
        <begin position="742"/>
        <end position="783"/>
    </location>
</feature>
<dbReference type="PANTHER" id="PTHR24366">
    <property type="entry name" value="IG(IMMUNOGLOBULIN) AND LRR(LEUCINE RICH REPEAT) DOMAINS"/>
    <property type="match status" value="1"/>
</dbReference>
<dbReference type="InterPro" id="IPR032675">
    <property type="entry name" value="LRR_dom_sf"/>
</dbReference>
<feature type="compositionally biased region" description="Polar residues" evidence="3">
    <location>
        <begin position="764"/>
        <end position="775"/>
    </location>
</feature>
<keyword evidence="6" id="KW-0121">Carboxypeptidase</keyword>
<feature type="compositionally biased region" description="Low complexity" evidence="3">
    <location>
        <begin position="799"/>
        <end position="814"/>
    </location>
</feature>
<feature type="signal peptide" evidence="5">
    <location>
        <begin position="1"/>
        <end position="32"/>
    </location>
</feature>
<dbReference type="SMART" id="SM00365">
    <property type="entry name" value="LRR_SD22"/>
    <property type="match status" value="4"/>
</dbReference>
<feature type="compositionally biased region" description="Low complexity" evidence="3">
    <location>
        <begin position="499"/>
        <end position="522"/>
    </location>
</feature>
<evidence type="ECO:0000256" key="5">
    <source>
        <dbReference type="SAM" id="SignalP"/>
    </source>
</evidence>
<keyword evidence="5" id="KW-0732">Signal</keyword>
<dbReference type="GO" id="GO:0004180">
    <property type="term" value="F:carboxypeptidase activity"/>
    <property type="evidence" value="ECO:0007669"/>
    <property type="project" value="UniProtKB-KW"/>
</dbReference>
<proteinExistence type="predicted"/>
<evidence type="ECO:0000256" key="2">
    <source>
        <dbReference type="ARBA" id="ARBA00022737"/>
    </source>
</evidence>
<feature type="compositionally biased region" description="Low complexity" evidence="3">
    <location>
        <begin position="703"/>
        <end position="714"/>
    </location>
</feature>
<keyword evidence="6" id="KW-0378">Hydrolase</keyword>
<dbReference type="PANTHER" id="PTHR24366:SF168">
    <property type="entry name" value="GH22922P-RELATED"/>
    <property type="match status" value="1"/>
</dbReference>
<reference evidence="6 7" key="1">
    <citation type="journal article" date="2015" name="Genome Biol. Evol.">
        <title>The genome of winter moth (Operophtera brumata) provides a genomic perspective on sexual dimorphism and phenology.</title>
        <authorList>
            <person name="Derks M.F."/>
            <person name="Smit S."/>
            <person name="Salis L."/>
            <person name="Schijlen E."/>
            <person name="Bossers A."/>
            <person name="Mateman C."/>
            <person name="Pijl A.S."/>
            <person name="de Ridder D."/>
            <person name="Groenen M.A."/>
            <person name="Visser M.E."/>
            <person name="Megens H.J."/>
        </authorList>
    </citation>
    <scope>NUCLEOTIDE SEQUENCE [LARGE SCALE GENOMIC DNA]</scope>
    <source>
        <strain evidence="6">WM2013NL</strain>
        <tissue evidence="6">Head and thorax</tissue>
    </source>
</reference>
<dbReference type="SUPFAM" id="SSF52058">
    <property type="entry name" value="L domain-like"/>
    <property type="match status" value="1"/>
</dbReference>